<keyword evidence="3" id="KW-0813">Transport</keyword>
<evidence type="ECO:0000256" key="3">
    <source>
        <dbReference type="ARBA" id="ARBA00022448"/>
    </source>
</evidence>
<dbReference type="Pfam" id="PF07200">
    <property type="entry name" value="Mod_r"/>
    <property type="match status" value="1"/>
</dbReference>
<evidence type="ECO:0000313" key="7">
    <source>
        <dbReference type="EMBL" id="KRH49610.1"/>
    </source>
</evidence>
<evidence type="ECO:0000313" key="9">
    <source>
        <dbReference type="Proteomes" id="UP000008827"/>
    </source>
</evidence>
<comment type="similarity">
    <text evidence="2">Belongs to the VPS37 family.</text>
</comment>
<dbReference type="InParanoid" id="A0A0R0J4U3"/>
<dbReference type="Proteomes" id="UP000008827">
    <property type="component" value="Chromosome 7"/>
</dbReference>
<dbReference type="EnsemblPlants" id="KRH49610">
    <property type="protein sequence ID" value="KRH49610"/>
    <property type="gene ID" value="GLYMA_07G167800"/>
</dbReference>
<name>A0A0R0J4U3_SOYBN</name>
<evidence type="ECO:0000256" key="1">
    <source>
        <dbReference type="ARBA" id="ARBA00004177"/>
    </source>
</evidence>
<dbReference type="GO" id="GO:0006623">
    <property type="term" value="P:protein targeting to vacuole"/>
    <property type="evidence" value="ECO:0000318"/>
    <property type="project" value="GO_Central"/>
</dbReference>
<dbReference type="PaxDb" id="3847-GLYMA07G24740.1"/>
<dbReference type="InterPro" id="IPR029012">
    <property type="entry name" value="Helix_hairpin_bin_sf"/>
</dbReference>
<evidence type="ECO:0000256" key="5">
    <source>
        <dbReference type="ARBA" id="ARBA00022927"/>
    </source>
</evidence>
<dbReference type="PANTHER" id="PTHR13678">
    <property type="entry name" value="VACUOLAR PROTEIN SORTING-ASSOCIATED PROTEIN 37"/>
    <property type="match status" value="1"/>
</dbReference>
<keyword evidence="9" id="KW-1185">Reference proteome</keyword>
<keyword evidence="5" id="KW-0653">Protein transport</keyword>
<gene>
    <name evidence="7" type="ORF">GLYMA_07G167800</name>
</gene>
<reference evidence="7" key="3">
    <citation type="submission" date="2018-07" db="EMBL/GenBank/DDBJ databases">
        <title>WGS assembly of Glycine max.</title>
        <authorList>
            <person name="Schmutz J."/>
            <person name="Cannon S."/>
            <person name="Schlueter J."/>
            <person name="Ma J."/>
            <person name="Mitros T."/>
            <person name="Nelson W."/>
            <person name="Hyten D."/>
            <person name="Song Q."/>
            <person name="Thelen J."/>
            <person name="Cheng J."/>
            <person name="Xu D."/>
            <person name="Hellsten U."/>
            <person name="May G."/>
            <person name="Yu Y."/>
            <person name="Sakurai T."/>
            <person name="Umezawa T."/>
            <person name="Bhattacharyya M."/>
            <person name="Sandhu D."/>
            <person name="Valliyodan B."/>
            <person name="Lindquist E."/>
            <person name="Peto M."/>
            <person name="Grant D."/>
            <person name="Shu S."/>
            <person name="Goodstein D."/>
            <person name="Barry K."/>
            <person name="Futrell-Griggs M."/>
            <person name="Abernathy B."/>
            <person name="Du J."/>
            <person name="Tian Z."/>
            <person name="Zhu L."/>
            <person name="Gill N."/>
            <person name="Joshi T."/>
            <person name="Libault M."/>
            <person name="Sethuraman A."/>
            <person name="Zhang X."/>
            <person name="Shinozaki K."/>
            <person name="Nguyen H."/>
            <person name="Wing R."/>
            <person name="Cregan P."/>
            <person name="Specht J."/>
            <person name="Grimwood J."/>
            <person name="Rokhsar D."/>
            <person name="Stacey G."/>
            <person name="Shoemaker R."/>
            <person name="Jackson S."/>
        </authorList>
    </citation>
    <scope>NUCLEOTIDE SEQUENCE</scope>
    <source>
        <tissue evidence="7">Callus</tissue>
    </source>
</reference>
<dbReference type="GO" id="GO:0043162">
    <property type="term" value="P:ubiquitin-dependent protein catabolic process via the multivesicular body sorting pathway"/>
    <property type="evidence" value="ECO:0000318"/>
    <property type="project" value="GO_Central"/>
</dbReference>
<keyword evidence="4" id="KW-0967">Endosome</keyword>
<dbReference type="AlphaFoldDB" id="A0A0R0J4U3"/>
<dbReference type="EMBL" id="CM000840">
    <property type="protein sequence ID" value="KRH49610.1"/>
    <property type="molecule type" value="Genomic_DNA"/>
</dbReference>
<organism evidence="7">
    <name type="scientific">Glycine max</name>
    <name type="common">Soybean</name>
    <name type="synonym">Glycine hispida</name>
    <dbReference type="NCBI Taxonomy" id="3847"/>
    <lineage>
        <taxon>Eukaryota</taxon>
        <taxon>Viridiplantae</taxon>
        <taxon>Streptophyta</taxon>
        <taxon>Embryophyta</taxon>
        <taxon>Tracheophyta</taxon>
        <taxon>Spermatophyta</taxon>
        <taxon>Magnoliopsida</taxon>
        <taxon>eudicotyledons</taxon>
        <taxon>Gunneridae</taxon>
        <taxon>Pentapetalae</taxon>
        <taxon>rosids</taxon>
        <taxon>fabids</taxon>
        <taxon>Fabales</taxon>
        <taxon>Fabaceae</taxon>
        <taxon>Papilionoideae</taxon>
        <taxon>50 kb inversion clade</taxon>
        <taxon>NPAAA clade</taxon>
        <taxon>indigoferoid/millettioid clade</taxon>
        <taxon>Phaseoleae</taxon>
        <taxon>Glycine</taxon>
        <taxon>Glycine subgen. Soja</taxon>
    </lineage>
</organism>
<evidence type="ECO:0000256" key="2">
    <source>
        <dbReference type="ARBA" id="ARBA00007617"/>
    </source>
</evidence>
<dbReference type="GO" id="GO:0006612">
    <property type="term" value="P:protein targeting to membrane"/>
    <property type="evidence" value="ECO:0000318"/>
    <property type="project" value="GO_Central"/>
</dbReference>
<dbReference type="SMR" id="A0A0R0J4U3"/>
<dbReference type="Gene3D" id="1.10.287.660">
    <property type="entry name" value="Helix hairpin bin"/>
    <property type="match status" value="1"/>
</dbReference>
<comment type="subcellular location">
    <subcellularLocation>
        <location evidence="1">Endosome</location>
    </subcellularLocation>
</comment>
<reference evidence="8" key="2">
    <citation type="submission" date="2018-02" db="UniProtKB">
        <authorList>
            <consortium name="EnsemblPlants"/>
        </authorList>
    </citation>
    <scope>IDENTIFICATION</scope>
    <source>
        <strain evidence="8">Williams 82</strain>
    </source>
</reference>
<dbReference type="GO" id="GO:0000813">
    <property type="term" value="C:ESCRT I complex"/>
    <property type="evidence" value="ECO:0000318"/>
    <property type="project" value="GO_Central"/>
</dbReference>
<dbReference type="PANTHER" id="PTHR13678:SF2">
    <property type="entry name" value="VACUOLAR PROTEIN SORTING-ASSOCIATED PROTEIN 37A"/>
    <property type="match status" value="1"/>
</dbReference>
<dbReference type="SUPFAM" id="SSF140111">
    <property type="entry name" value="Endosomal sorting complex assembly domain"/>
    <property type="match status" value="1"/>
</dbReference>
<protein>
    <recommendedName>
        <fullName evidence="6">VPS37 C-terminal domain-containing protein</fullName>
    </recommendedName>
</protein>
<evidence type="ECO:0000256" key="4">
    <source>
        <dbReference type="ARBA" id="ARBA00022753"/>
    </source>
</evidence>
<sequence length="106" mass="12699">MEKLNISDLLKQFISNSNENLQKEPRIVELRNQKQKEEMMKLNSPQYLLQWIQEAMNKTEVEYEILHQQVLDREIDIGGFLQKYKKLRTAYHRKSLVHLAARTSNI</sequence>
<reference evidence="7 8" key="1">
    <citation type="journal article" date="2010" name="Nature">
        <title>Genome sequence of the palaeopolyploid soybean.</title>
        <authorList>
            <person name="Schmutz J."/>
            <person name="Cannon S.B."/>
            <person name="Schlueter J."/>
            <person name="Ma J."/>
            <person name="Mitros T."/>
            <person name="Nelson W."/>
            <person name="Hyten D.L."/>
            <person name="Song Q."/>
            <person name="Thelen J.J."/>
            <person name="Cheng J."/>
            <person name="Xu D."/>
            <person name="Hellsten U."/>
            <person name="May G.D."/>
            <person name="Yu Y."/>
            <person name="Sakurai T."/>
            <person name="Umezawa T."/>
            <person name="Bhattacharyya M.K."/>
            <person name="Sandhu D."/>
            <person name="Valliyodan B."/>
            <person name="Lindquist E."/>
            <person name="Peto M."/>
            <person name="Grant D."/>
            <person name="Shu S."/>
            <person name="Goodstein D."/>
            <person name="Barry K."/>
            <person name="Futrell-Griggs M."/>
            <person name="Abernathy B."/>
            <person name="Du J."/>
            <person name="Tian Z."/>
            <person name="Zhu L."/>
            <person name="Gill N."/>
            <person name="Joshi T."/>
            <person name="Libault M."/>
            <person name="Sethuraman A."/>
            <person name="Zhang X.-C."/>
            <person name="Shinozaki K."/>
            <person name="Nguyen H.T."/>
            <person name="Wing R.A."/>
            <person name="Cregan P."/>
            <person name="Specht J."/>
            <person name="Grimwood J."/>
            <person name="Rokhsar D."/>
            <person name="Stacey G."/>
            <person name="Shoemaker R.C."/>
            <person name="Jackson S.A."/>
        </authorList>
    </citation>
    <scope>NUCLEOTIDE SEQUENCE</scope>
    <source>
        <strain evidence="8">cv. Williams 82</strain>
        <tissue evidence="7">Callus</tissue>
    </source>
</reference>
<evidence type="ECO:0000313" key="8">
    <source>
        <dbReference type="EnsemblPlants" id="KRH49610"/>
    </source>
</evidence>
<accession>A0A0R0J4U3</accession>
<dbReference type="InterPro" id="IPR009851">
    <property type="entry name" value="Mod_r"/>
</dbReference>
<dbReference type="InterPro" id="IPR037202">
    <property type="entry name" value="ESCRT_assembly_dom"/>
</dbReference>
<feature type="domain" description="VPS37 C-terminal" evidence="6">
    <location>
        <begin position="32"/>
        <end position="95"/>
    </location>
</feature>
<dbReference type="Gramene" id="KRH49610">
    <property type="protein sequence ID" value="KRH49610"/>
    <property type="gene ID" value="GLYMA_07G167800"/>
</dbReference>
<proteinExistence type="inferred from homology"/>
<dbReference type="OMA" id="QGKQRRM"/>
<dbReference type="STRING" id="3847.A0A0R0J4U3"/>
<evidence type="ECO:0000259" key="6">
    <source>
        <dbReference type="Pfam" id="PF07200"/>
    </source>
</evidence>